<dbReference type="InterPro" id="IPR001005">
    <property type="entry name" value="SANT/Myb"/>
</dbReference>
<reference evidence="4 5" key="1">
    <citation type="submission" date="2016-10" db="EMBL/GenBank/DDBJ databases">
        <title>The genome sequence of Colletotrichum fioriniae PJ7.</title>
        <authorList>
            <person name="Baroncelli R."/>
        </authorList>
    </citation>
    <scope>NUCLEOTIDE SEQUENCE [LARGE SCALE GENOMIC DNA]</scope>
    <source>
        <strain evidence="4 5">Tom-12</strain>
    </source>
</reference>
<dbReference type="Gene3D" id="1.10.10.60">
    <property type="entry name" value="Homeodomain-like"/>
    <property type="match status" value="3"/>
</dbReference>
<evidence type="ECO:0000256" key="1">
    <source>
        <dbReference type="SAM" id="MobiDB-lite"/>
    </source>
</evidence>
<dbReference type="PANTHER" id="PTHR45614:SF265">
    <property type="entry name" value="MYB-LIKE DOMAIN-CONTAINING PROTEIN-RELATED"/>
    <property type="match status" value="1"/>
</dbReference>
<feature type="domain" description="HTH myb-type" evidence="3">
    <location>
        <begin position="80"/>
        <end position="134"/>
    </location>
</feature>
<gene>
    <name evidence="4" type="ORF">CTAM01_06822</name>
</gene>
<feature type="region of interest" description="Disordered" evidence="1">
    <location>
        <begin position="180"/>
        <end position="246"/>
    </location>
</feature>
<dbReference type="InterPro" id="IPR009057">
    <property type="entry name" value="Homeodomain-like_sf"/>
</dbReference>
<feature type="compositionally biased region" description="Polar residues" evidence="1">
    <location>
        <begin position="192"/>
        <end position="204"/>
    </location>
</feature>
<dbReference type="GeneID" id="85407086"/>
<dbReference type="CDD" id="cd00167">
    <property type="entry name" value="SANT"/>
    <property type="match status" value="3"/>
</dbReference>
<protein>
    <submittedName>
        <fullName evidence="4">Myb family transcription factor</fullName>
    </submittedName>
</protein>
<dbReference type="SUPFAM" id="SSF46689">
    <property type="entry name" value="Homeodomain-like"/>
    <property type="match status" value="2"/>
</dbReference>
<feature type="domain" description="Myb-like" evidence="2">
    <location>
        <begin position="2"/>
        <end position="79"/>
    </location>
</feature>
<proteinExistence type="predicted"/>
<sequence>MAPTRERRWWTSQEDDILKREVQGKSTNPICPLVTRAAKSNKDLHLPVRQGGNVQNWNDIAMSLPGRTNKDCRKRWAKIQVDIRKGAWTQEEDERLQKAVAQLGCKWSQVGAMVQSRNADQCAKRWQHVLGPDVKHCSWTPEEDKKLLDAMGKFGNNWKQIGLTELPDRSTHDLRNRQVEKSLILGRRSRHAQANDSNSSSRSLPETHDEEMASSSPDVNDEDESCEGDGYDVFDEGSECEMTDSSENQKHQLVMDMSLLSDEPVEATELGPTSTIIPDYRHSDTFLPVPALELPGTTFDMFDPSCIGTSDHSSGNSAIQTPDSDWMSWLNSLENDTSVSLDSRPSWWDEGPTDQSYFHDSSYGSFDVNTAGISDTIHISRARKRVKGEASPRASLRSVTRAENPSKDNGQMGLVTLSLDQVDPIIANEIIGSVMKHSAGLKINCTVNNHP</sequence>
<evidence type="ECO:0000259" key="2">
    <source>
        <dbReference type="PROSITE" id="PS50090"/>
    </source>
</evidence>
<dbReference type="PROSITE" id="PS51294">
    <property type="entry name" value="HTH_MYB"/>
    <property type="match status" value="2"/>
</dbReference>
<dbReference type="InterPro" id="IPR050560">
    <property type="entry name" value="MYB_TF"/>
</dbReference>
<feature type="domain" description="Myb-like" evidence="2">
    <location>
        <begin position="80"/>
        <end position="130"/>
    </location>
</feature>
<dbReference type="EMBL" id="MLFU01000020">
    <property type="protein sequence ID" value="KAK1499628.1"/>
    <property type="molecule type" value="Genomic_DNA"/>
</dbReference>
<comment type="caution">
    <text evidence="4">The sequence shown here is derived from an EMBL/GenBank/DDBJ whole genome shotgun (WGS) entry which is preliminary data.</text>
</comment>
<dbReference type="SMART" id="SM00717">
    <property type="entry name" value="SANT"/>
    <property type="match status" value="3"/>
</dbReference>
<dbReference type="InterPro" id="IPR017930">
    <property type="entry name" value="Myb_dom"/>
</dbReference>
<name>A0ABQ9RAC8_9PEZI</name>
<feature type="domain" description="Myb-like" evidence="2">
    <location>
        <begin position="131"/>
        <end position="177"/>
    </location>
</feature>
<keyword evidence="5" id="KW-1185">Reference proteome</keyword>
<dbReference type="PROSITE" id="PS50090">
    <property type="entry name" value="MYB_LIKE"/>
    <property type="match status" value="3"/>
</dbReference>
<dbReference type="Proteomes" id="UP001227543">
    <property type="component" value="Unassembled WGS sequence"/>
</dbReference>
<feature type="compositionally biased region" description="Polar residues" evidence="1">
    <location>
        <begin position="397"/>
        <end position="409"/>
    </location>
</feature>
<accession>A0ABQ9RAC8</accession>
<feature type="compositionally biased region" description="Acidic residues" evidence="1">
    <location>
        <begin position="219"/>
        <end position="244"/>
    </location>
</feature>
<dbReference type="PANTHER" id="PTHR45614">
    <property type="entry name" value="MYB PROTEIN-RELATED"/>
    <property type="match status" value="1"/>
</dbReference>
<evidence type="ECO:0000259" key="3">
    <source>
        <dbReference type="PROSITE" id="PS51294"/>
    </source>
</evidence>
<organism evidence="4 5">
    <name type="scientific">Colletotrichum tamarilloi</name>
    <dbReference type="NCBI Taxonomy" id="1209934"/>
    <lineage>
        <taxon>Eukaryota</taxon>
        <taxon>Fungi</taxon>
        <taxon>Dikarya</taxon>
        <taxon>Ascomycota</taxon>
        <taxon>Pezizomycotina</taxon>
        <taxon>Sordariomycetes</taxon>
        <taxon>Hypocreomycetidae</taxon>
        <taxon>Glomerellales</taxon>
        <taxon>Glomerellaceae</taxon>
        <taxon>Colletotrichum</taxon>
        <taxon>Colletotrichum acutatum species complex</taxon>
    </lineage>
</organism>
<dbReference type="RefSeq" id="XP_060382350.1">
    <property type="nucleotide sequence ID" value="XM_060522848.1"/>
</dbReference>
<evidence type="ECO:0000313" key="4">
    <source>
        <dbReference type="EMBL" id="KAK1499628.1"/>
    </source>
</evidence>
<feature type="domain" description="HTH myb-type" evidence="3">
    <location>
        <begin position="135"/>
        <end position="177"/>
    </location>
</feature>
<feature type="region of interest" description="Disordered" evidence="1">
    <location>
        <begin position="386"/>
        <end position="411"/>
    </location>
</feature>
<dbReference type="Pfam" id="PF00249">
    <property type="entry name" value="Myb_DNA-binding"/>
    <property type="match status" value="3"/>
</dbReference>
<evidence type="ECO:0000313" key="5">
    <source>
        <dbReference type="Proteomes" id="UP001227543"/>
    </source>
</evidence>